<comment type="caution">
    <text evidence="1">The sequence shown here is derived from an EMBL/GenBank/DDBJ whole genome shotgun (WGS) entry which is preliminary data.</text>
</comment>
<dbReference type="EMBL" id="CAUYUJ010015671">
    <property type="protein sequence ID" value="CAK0856828.1"/>
    <property type="molecule type" value="Genomic_DNA"/>
</dbReference>
<feature type="non-terminal residue" evidence="1">
    <location>
        <position position="1"/>
    </location>
</feature>
<reference evidence="1" key="1">
    <citation type="submission" date="2023-10" db="EMBL/GenBank/DDBJ databases">
        <authorList>
            <person name="Chen Y."/>
            <person name="Shah S."/>
            <person name="Dougan E. K."/>
            <person name="Thang M."/>
            <person name="Chan C."/>
        </authorList>
    </citation>
    <scope>NUCLEOTIDE SEQUENCE [LARGE SCALE GENOMIC DNA]</scope>
</reference>
<gene>
    <name evidence="1" type="ORF">PCOR1329_LOCUS47101</name>
</gene>
<accession>A0ABN9UDC3</accession>
<evidence type="ECO:0000313" key="2">
    <source>
        <dbReference type="Proteomes" id="UP001189429"/>
    </source>
</evidence>
<dbReference type="Proteomes" id="UP001189429">
    <property type="component" value="Unassembled WGS sequence"/>
</dbReference>
<keyword evidence="2" id="KW-1185">Reference proteome</keyword>
<proteinExistence type="predicted"/>
<name>A0ABN9UDC3_9DINO</name>
<sequence length="485" mass="54435">DDGAPQNHMARAQMKAYDQEIPWRETVNMDGASLQCFLEATRKECSNWVKRALMVPVPEELAQDMLSSSEIRKRCTRGRRCYRDNACGLGEFAAKCRGVVVGCGDPRLDARERRSPTTLRISFSDSCQILASTKARESKNDWTACVGDLENSFFQGGRERDDEVTGNIYGFADAPLDLRRHIRRKMYQLGLASHSLDAMRFLKCDKNRLVAIALWYVDDSFAVYPKKLLNFSELEKAFARGEMDFLPEQLGWRGREFNQYENGGSLHGAERTEMRIQNEDPQIIDFKEMRATIEHLRATPEVGGSIGAVAFGDSSWAYAQQLKSQTGAMVVWINREALTGSAPASFADWRSVRTQRQVRSTLAAEACAADAAVDRGYYASTYLSEVLTGKSYVASRISDRELLAVPLFAITDCKSLYDCVRKENSSLAEKRALLDVWSIQTSLGLGSMRWVPTTNMIADPFAKISDGLREALVQWMVNPITELVV</sequence>
<evidence type="ECO:0000313" key="1">
    <source>
        <dbReference type="EMBL" id="CAK0856828.1"/>
    </source>
</evidence>
<protein>
    <submittedName>
        <fullName evidence="1">Uncharacterized protein</fullName>
    </submittedName>
</protein>
<organism evidence="1 2">
    <name type="scientific">Prorocentrum cordatum</name>
    <dbReference type="NCBI Taxonomy" id="2364126"/>
    <lineage>
        <taxon>Eukaryota</taxon>
        <taxon>Sar</taxon>
        <taxon>Alveolata</taxon>
        <taxon>Dinophyceae</taxon>
        <taxon>Prorocentrales</taxon>
        <taxon>Prorocentraceae</taxon>
        <taxon>Prorocentrum</taxon>
    </lineage>
</organism>